<dbReference type="AlphaFoldDB" id="A0A926EMY9"/>
<keyword evidence="5" id="KW-0676">Redox-active center</keyword>
<dbReference type="GO" id="GO:0017004">
    <property type="term" value="P:cytochrome complex assembly"/>
    <property type="evidence" value="ECO:0007669"/>
    <property type="project" value="UniProtKB-KW"/>
</dbReference>
<evidence type="ECO:0000256" key="3">
    <source>
        <dbReference type="ARBA" id="ARBA00022968"/>
    </source>
</evidence>
<evidence type="ECO:0000259" key="7">
    <source>
        <dbReference type="PROSITE" id="PS51352"/>
    </source>
</evidence>
<dbReference type="Gene3D" id="3.40.30.10">
    <property type="entry name" value="Glutaredoxin"/>
    <property type="match status" value="1"/>
</dbReference>
<dbReference type="Proteomes" id="UP000623678">
    <property type="component" value="Unassembled WGS sequence"/>
</dbReference>
<evidence type="ECO:0000256" key="4">
    <source>
        <dbReference type="ARBA" id="ARBA00023157"/>
    </source>
</evidence>
<evidence type="ECO:0000256" key="6">
    <source>
        <dbReference type="SAM" id="MobiDB-lite"/>
    </source>
</evidence>
<dbReference type="InterPro" id="IPR050553">
    <property type="entry name" value="Thioredoxin_ResA/DsbE_sf"/>
</dbReference>
<evidence type="ECO:0000313" key="8">
    <source>
        <dbReference type="EMBL" id="MBC8584888.1"/>
    </source>
</evidence>
<evidence type="ECO:0000256" key="2">
    <source>
        <dbReference type="ARBA" id="ARBA00022748"/>
    </source>
</evidence>
<dbReference type="GO" id="GO:0016491">
    <property type="term" value="F:oxidoreductase activity"/>
    <property type="evidence" value="ECO:0007669"/>
    <property type="project" value="InterPro"/>
</dbReference>
<proteinExistence type="predicted"/>
<keyword evidence="4" id="KW-1015">Disulfide bond</keyword>
<reference evidence="8" key="1">
    <citation type="submission" date="2020-08" db="EMBL/GenBank/DDBJ databases">
        <title>Genome public.</title>
        <authorList>
            <person name="Liu C."/>
            <person name="Sun Q."/>
        </authorList>
    </citation>
    <scope>NUCLEOTIDE SEQUENCE</scope>
    <source>
        <strain evidence="8">NSJ-64</strain>
    </source>
</reference>
<sequence>MKKWSVFLLGALLLLTACSPKEKKEISYDSAQSQQAVDEAKSSQVESEPALGEFSTQDLEGNEITSEIFSDYDLTMVNIWTTYCGVCLSELPELGKLNEDYQDKNFQVVGIVMDVFNKDGTYSEEQIEVAKYAAEETGATYAHLLPSQEMIDAKLSQVTGVPETIFVDKQGNQVGKIYLGARSSDDWKKIIDSLLAEVE</sequence>
<dbReference type="GO" id="GO:0016209">
    <property type="term" value="F:antioxidant activity"/>
    <property type="evidence" value="ECO:0007669"/>
    <property type="project" value="InterPro"/>
</dbReference>
<comment type="subcellular location">
    <subcellularLocation>
        <location evidence="1">Cell envelope</location>
    </subcellularLocation>
</comment>
<keyword evidence="9" id="KW-1185">Reference proteome</keyword>
<dbReference type="SUPFAM" id="SSF52833">
    <property type="entry name" value="Thioredoxin-like"/>
    <property type="match status" value="1"/>
</dbReference>
<evidence type="ECO:0000256" key="1">
    <source>
        <dbReference type="ARBA" id="ARBA00004196"/>
    </source>
</evidence>
<evidence type="ECO:0000256" key="5">
    <source>
        <dbReference type="ARBA" id="ARBA00023284"/>
    </source>
</evidence>
<dbReference type="CDD" id="cd02966">
    <property type="entry name" value="TlpA_like_family"/>
    <property type="match status" value="1"/>
</dbReference>
<dbReference type="GO" id="GO:0030313">
    <property type="term" value="C:cell envelope"/>
    <property type="evidence" value="ECO:0007669"/>
    <property type="project" value="UniProtKB-SubCell"/>
</dbReference>
<gene>
    <name evidence="8" type="ORF">H8705_04760</name>
</gene>
<keyword evidence="3" id="KW-0735">Signal-anchor</keyword>
<keyword evidence="2" id="KW-0201">Cytochrome c-type biogenesis</keyword>
<dbReference type="PANTHER" id="PTHR42852">
    <property type="entry name" value="THIOL:DISULFIDE INTERCHANGE PROTEIN DSBE"/>
    <property type="match status" value="1"/>
</dbReference>
<keyword evidence="3" id="KW-0812">Transmembrane</keyword>
<dbReference type="PANTHER" id="PTHR42852:SF6">
    <property type="entry name" value="THIOL:DISULFIDE INTERCHANGE PROTEIN DSBE"/>
    <property type="match status" value="1"/>
</dbReference>
<name>A0A926EMY9_9FIRM</name>
<dbReference type="Pfam" id="PF00578">
    <property type="entry name" value="AhpC-TSA"/>
    <property type="match status" value="1"/>
</dbReference>
<dbReference type="InterPro" id="IPR013766">
    <property type="entry name" value="Thioredoxin_domain"/>
</dbReference>
<dbReference type="PROSITE" id="PS51352">
    <property type="entry name" value="THIOREDOXIN_2"/>
    <property type="match status" value="1"/>
</dbReference>
<dbReference type="InterPro" id="IPR036249">
    <property type="entry name" value="Thioredoxin-like_sf"/>
</dbReference>
<evidence type="ECO:0000313" key="9">
    <source>
        <dbReference type="Proteomes" id="UP000623678"/>
    </source>
</evidence>
<feature type="region of interest" description="Disordered" evidence="6">
    <location>
        <begin position="37"/>
        <end position="57"/>
    </location>
</feature>
<comment type="caution">
    <text evidence="8">The sequence shown here is derived from an EMBL/GenBank/DDBJ whole genome shotgun (WGS) entry which is preliminary data.</text>
</comment>
<feature type="domain" description="Thioredoxin" evidence="7">
    <location>
        <begin position="45"/>
        <end position="196"/>
    </location>
</feature>
<dbReference type="RefSeq" id="WP_262394677.1">
    <property type="nucleotide sequence ID" value="NZ_JACRTD010000003.1"/>
</dbReference>
<dbReference type="PROSITE" id="PS51257">
    <property type="entry name" value="PROKAR_LIPOPROTEIN"/>
    <property type="match status" value="1"/>
</dbReference>
<accession>A0A926EMY9</accession>
<organism evidence="8 9">
    <name type="scientific">Youxingia wuxianensis</name>
    <dbReference type="NCBI Taxonomy" id="2763678"/>
    <lineage>
        <taxon>Bacteria</taxon>
        <taxon>Bacillati</taxon>
        <taxon>Bacillota</taxon>
        <taxon>Clostridia</taxon>
        <taxon>Eubacteriales</taxon>
        <taxon>Oscillospiraceae</taxon>
        <taxon>Youxingia</taxon>
    </lineage>
</organism>
<dbReference type="InterPro" id="IPR000866">
    <property type="entry name" value="AhpC/TSA"/>
</dbReference>
<protein>
    <submittedName>
        <fullName evidence="8">TlpA family protein disulfide reductase</fullName>
    </submittedName>
</protein>
<dbReference type="EMBL" id="JACRTD010000003">
    <property type="protein sequence ID" value="MBC8584888.1"/>
    <property type="molecule type" value="Genomic_DNA"/>
</dbReference>
<feature type="compositionally biased region" description="Polar residues" evidence="6">
    <location>
        <begin position="37"/>
        <end position="46"/>
    </location>
</feature>